<dbReference type="EMBL" id="JAGHKP010000003">
    <property type="protein sequence ID" value="MBO9154454.1"/>
    <property type="molecule type" value="Genomic_DNA"/>
</dbReference>
<evidence type="ECO:0000313" key="5">
    <source>
        <dbReference type="EMBL" id="MBO9154454.1"/>
    </source>
</evidence>
<dbReference type="PANTHER" id="PTHR43751">
    <property type="entry name" value="SULFATASE"/>
    <property type="match status" value="1"/>
</dbReference>
<evidence type="ECO:0000256" key="3">
    <source>
        <dbReference type="SAM" id="MobiDB-lite"/>
    </source>
</evidence>
<feature type="region of interest" description="Disordered" evidence="3">
    <location>
        <begin position="430"/>
        <end position="468"/>
    </location>
</feature>
<evidence type="ECO:0000259" key="4">
    <source>
        <dbReference type="Pfam" id="PF00884"/>
    </source>
</evidence>
<keyword evidence="2" id="KW-0378">Hydrolase</keyword>
<dbReference type="Proteomes" id="UP000679126">
    <property type="component" value="Unassembled WGS sequence"/>
</dbReference>
<accession>A0ABS3YID2</accession>
<dbReference type="InterPro" id="IPR017850">
    <property type="entry name" value="Alkaline_phosphatase_core_sf"/>
</dbReference>
<dbReference type="PROSITE" id="PS00149">
    <property type="entry name" value="SULFATASE_2"/>
    <property type="match status" value="1"/>
</dbReference>
<dbReference type="Pfam" id="PF00884">
    <property type="entry name" value="Sulfatase"/>
    <property type="match status" value="2"/>
</dbReference>
<protein>
    <submittedName>
        <fullName evidence="5">Sulfatase</fullName>
    </submittedName>
</protein>
<dbReference type="Gene3D" id="3.40.720.10">
    <property type="entry name" value="Alkaline Phosphatase, subunit A"/>
    <property type="match status" value="1"/>
</dbReference>
<dbReference type="PROSITE" id="PS00523">
    <property type="entry name" value="SULFATASE_1"/>
    <property type="match status" value="1"/>
</dbReference>
<keyword evidence="6" id="KW-1185">Reference proteome</keyword>
<reference evidence="6" key="1">
    <citation type="submission" date="2021-03" db="EMBL/GenBank/DDBJ databases">
        <title>Assistant Professor.</title>
        <authorList>
            <person name="Huq M.A."/>
        </authorList>
    </citation>
    <scope>NUCLEOTIDE SEQUENCE [LARGE SCALE GENOMIC DNA]</scope>
    <source>
        <strain evidence="6">MAH-28</strain>
    </source>
</reference>
<comment type="caution">
    <text evidence="5">The sequence shown here is derived from an EMBL/GenBank/DDBJ whole genome shotgun (WGS) entry which is preliminary data.</text>
</comment>
<feature type="domain" description="Sulfatase N-terminal" evidence="4">
    <location>
        <begin position="151"/>
        <end position="296"/>
    </location>
</feature>
<comment type="similarity">
    <text evidence="1">Belongs to the sulfatase family.</text>
</comment>
<dbReference type="CDD" id="cd16027">
    <property type="entry name" value="SGSH"/>
    <property type="match status" value="1"/>
</dbReference>
<name>A0ABS3YID2_9BACT</name>
<dbReference type="SUPFAM" id="SSF53649">
    <property type="entry name" value="Alkaline phosphatase-like"/>
    <property type="match status" value="1"/>
</dbReference>
<evidence type="ECO:0000256" key="1">
    <source>
        <dbReference type="ARBA" id="ARBA00008779"/>
    </source>
</evidence>
<sequence length="468" mass="52132">MRSVFFIASLVFVIAGWKDSKAQSRPNIILIIADDLGWNDVGCYGNTAVRTPNIDRLAKDGIRFNNVFVTSSSCSPSRTSIITGRYPHSTGAAELHTPLPADQTFFPEILKKNGYYTAQAGKWHEGPHTKRAYDTLITGAKNGVGGEGMWLSVLKDRPKNKPFFCWFAAFDAHRPWQPDTALQPHDPSKVIVPPMLADTKETREDLAAYYNEIARLDRYVGEINDELQRQGIAENTIVIFMSDNGRPFPGNKTRLNDAGVKTPFIIKWPQSGKKGMECDGLISAVDIAPTLLEIAQAPAVPVIQGKSFAALFKDPGQPFREYVFTEHNWHDYEAYERAVRTRDFLYIFNGRPQFPNQGPLDAVNSPSFKALLTAKGKGALTKLQNDIFLSPRPAEELYDLGKDGDQANNLASDSRFAATKKKLSSVLTQWQKETGDTQPAALTPDWYDRVTGEKTDKNKVRGEMPGTR</sequence>
<organism evidence="5 6">
    <name type="scientific">Chitinophaga chungangae</name>
    <dbReference type="NCBI Taxonomy" id="2821488"/>
    <lineage>
        <taxon>Bacteria</taxon>
        <taxon>Pseudomonadati</taxon>
        <taxon>Bacteroidota</taxon>
        <taxon>Chitinophagia</taxon>
        <taxon>Chitinophagales</taxon>
        <taxon>Chitinophagaceae</taxon>
        <taxon>Chitinophaga</taxon>
    </lineage>
</organism>
<gene>
    <name evidence="5" type="ORF">J7I43_19670</name>
</gene>
<evidence type="ECO:0000313" key="6">
    <source>
        <dbReference type="Proteomes" id="UP000679126"/>
    </source>
</evidence>
<proteinExistence type="inferred from homology"/>
<evidence type="ECO:0000256" key="2">
    <source>
        <dbReference type="ARBA" id="ARBA00022801"/>
    </source>
</evidence>
<feature type="compositionally biased region" description="Basic and acidic residues" evidence="3">
    <location>
        <begin position="446"/>
        <end position="462"/>
    </location>
</feature>
<dbReference type="RefSeq" id="WP_209147571.1">
    <property type="nucleotide sequence ID" value="NZ_JAGHKP010000003.1"/>
</dbReference>
<dbReference type="InterPro" id="IPR000917">
    <property type="entry name" value="Sulfatase_N"/>
</dbReference>
<feature type="domain" description="Sulfatase N-terminal" evidence="4">
    <location>
        <begin position="26"/>
        <end position="132"/>
    </location>
</feature>
<dbReference type="InterPro" id="IPR024607">
    <property type="entry name" value="Sulfatase_CS"/>
</dbReference>
<dbReference type="InterPro" id="IPR052701">
    <property type="entry name" value="GAG_Ulvan_Degrading_Sulfatases"/>
</dbReference>
<dbReference type="PANTHER" id="PTHR43751:SF1">
    <property type="entry name" value="SULFATASE ATSG-RELATED"/>
    <property type="match status" value="1"/>
</dbReference>